<dbReference type="RefSeq" id="WP_108775772.1">
    <property type="nucleotide sequence ID" value="NZ_JALBUR010000016.1"/>
</dbReference>
<dbReference type="GO" id="GO:0005737">
    <property type="term" value="C:cytoplasm"/>
    <property type="evidence" value="ECO:0007669"/>
    <property type="project" value="UniProtKB-SubCell"/>
</dbReference>
<evidence type="ECO:0000256" key="2">
    <source>
        <dbReference type="ARBA" id="ARBA00022679"/>
    </source>
</evidence>
<evidence type="ECO:0000256" key="1">
    <source>
        <dbReference type="ARBA" id="ARBA00008748"/>
    </source>
</evidence>
<feature type="binding site" evidence="6">
    <location>
        <begin position="329"/>
        <end position="333"/>
    </location>
    <ligand>
        <name>ATP</name>
        <dbReference type="ChEBI" id="CHEBI:30616"/>
    </ligand>
</feature>
<dbReference type="InterPro" id="IPR043129">
    <property type="entry name" value="ATPase_NBD"/>
</dbReference>
<feature type="site" description="Transition state stabilizer" evidence="6">
    <location>
        <position position="178"/>
    </location>
</feature>
<keyword evidence="6" id="KW-0963">Cytoplasm</keyword>
<dbReference type="PANTHER" id="PTHR21060">
    <property type="entry name" value="ACETATE KINASE"/>
    <property type="match status" value="1"/>
</dbReference>
<dbReference type="GO" id="GO:0008776">
    <property type="term" value="F:acetate kinase activity"/>
    <property type="evidence" value="ECO:0007669"/>
    <property type="project" value="UniProtKB-UniRule"/>
</dbReference>
<comment type="caution">
    <text evidence="8">The sequence shown here is derived from an EMBL/GenBank/DDBJ whole genome shotgun (WGS) entry which is preliminary data.</text>
</comment>
<evidence type="ECO:0000256" key="6">
    <source>
        <dbReference type="HAMAP-Rule" id="MF_00020"/>
    </source>
</evidence>
<keyword evidence="2 6" id="KW-0808">Transferase</keyword>
<dbReference type="InterPro" id="IPR004372">
    <property type="entry name" value="Ac/propionate_kinase"/>
</dbReference>
<feature type="binding site" evidence="6">
    <location>
        <position position="384"/>
    </location>
    <ligand>
        <name>Mg(2+)</name>
        <dbReference type="ChEBI" id="CHEBI:18420"/>
    </ligand>
</feature>
<dbReference type="PANTHER" id="PTHR21060:SF15">
    <property type="entry name" value="ACETATE KINASE-RELATED"/>
    <property type="match status" value="1"/>
</dbReference>
<dbReference type="EMBL" id="JALBUR010000016">
    <property type="protein sequence ID" value="MDX8419903.1"/>
    <property type="molecule type" value="Genomic_DNA"/>
</dbReference>
<keyword evidence="6" id="KW-0460">Magnesium</keyword>
<evidence type="ECO:0000256" key="7">
    <source>
        <dbReference type="RuleBase" id="RU003835"/>
    </source>
</evidence>
<dbReference type="InterPro" id="IPR023865">
    <property type="entry name" value="Aliphatic_acid_kinase_CS"/>
</dbReference>
<keyword evidence="5 6" id="KW-0067">ATP-binding</keyword>
<dbReference type="EC" id="2.7.2.1" evidence="6"/>
<dbReference type="AlphaFoldDB" id="A0AB35U2B1"/>
<comment type="subcellular location">
    <subcellularLocation>
        <location evidence="6">Cytoplasm</location>
    </subcellularLocation>
</comment>
<dbReference type="SUPFAM" id="SSF53067">
    <property type="entry name" value="Actin-like ATPase domain"/>
    <property type="match status" value="2"/>
</dbReference>
<feature type="binding site" evidence="6">
    <location>
        <begin position="206"/>
        <end position="210"/>
    </location>
    <ligand>
        <name>ATP</name>
        <dbReference type="ChEBI" id="CHEBI:30616"/>
    </ligand>
</feature>
<dbReference type="CDD" id="cd24010">
    <property type="entry name" value="ASKHA_NBD_AcK_PK"/>
    <property type="match status" value="1"/>
</dbReference>
<keyword evidence="3 6" id="KW-0547">Nucleotide-binding</keyword>
<dbReference type="NCBIfam" id="TIGR00016">
    <property type="entry name" value="ackA"/>
    <property type="match status" value="1"/>
</dbReference>
<evidence type="ECO:0000256" key="5">
    <source>
        <dbReference type="ARBA" id="ARBA00022840"/>
    </source>
</evidence>
<dbReference type="PRINTS" id="PR00471">
    <property type="entry name" value="ACETATEKNASE"/>
</dbReference>
<feature type="binding site" evidence="6">
    <location>
        <position position="89"/>
    </location>
    <ligand>
        <name>substrate</name>
    </ligand>
</feature>
<dbReference type="Pfam" id="PF00871">
    <property type="entry name" value="Acetate_kinase"/>
    <property type="match status" value="1"/>
</dbReference>
<comment type="catalytic activity">
    <reaction evidence="6">
        <text>acetate + ATP = acetyl phosphate + ADP</text>
        <dbReference type="Rhea" id="RHEA:11352"/>
        <dbReference type="ChEBI" id="CHEBI:22191"/>
        <dbReference type="ChEBI" id="CHEBI:30089"/>
        <dbReference type="ChEBI" id="CHEBI:30616"/>
        <dbReference type="ChEBI" id="CHEBI:456216"/>
        <dbReference type="EC" id="2.7.2.1"/>
    </reaction>
</comment>
<keyword evidence="9" id="KW-1185">Reference proteome</keyword>
<proteinExistence type="inferred from homology"/>
<keyword evidence="6" id="KW-0479">Metal-binding</keyword>
<dbReference type="GO" id="GO:0000287">
    <property type="term" value="F:magnesium ion binding"/>
    <property type="evidence" value="ECO:0007669"/>
    <property type="project" value="UniProtKB-UniRule"/>
</dbReference>
<dbReference type="GO" id="GO:0005524">
    <property type="term" value="F:ATP binding"/>
    <property type="evidence" value="ECO:0007669"/>
    <property type="project" value="UniProtKB-KW"/>
</dbReference>
<dbReference type="InterPro" id="IPR000890">
    <property type="entry name" value="Aliphatic_acid_kin_short-chain"/>
</dbReference>
<feature type="active site" description="Proton donor/acceptor" evidence="6">
    <location>
        <position position="146"/>
    </location>
</feature>
<evidence type="ECO:0000256" key="4">
    <source>
        <dbReference type="ARBA" id="ARBA00022777"/>
    </source>
</evidence>
<dbReference type="PROSITE" id="PS01076">
    <property type="entry name" value="ACETATE_KINASE_2"/>
    <property type="match status" value="1"/>
</dbReference>
<evidence type="ECO:0000313" key="9">
    <source>
        <dbReference type="Proteomes" id="UP001286174"/>
    </source>
</evidence>
<comment type="function">
    <text evidence="6">Catalyzes the formation of acetyl phosphate from acetate and ATP. Can also catalyze the reverse reaction.</text>
</comment>
<comment type="similarity">
    <text evidence="1 6 7">Belongs to the acetokinase family.</text>
</comment>
<protein>
    <recommendedName>
        <fullName evidence="6">Acetate kinase</fullName>
        <ecNumber evidence="6">2.7.2.1</ecNumber>
    </recommendedName>
    <alternativeName>
        <fullName evidence="6">Acetokinase</fullName>
    </alternativeName>
</protein>
<name>A0AB35U2B1_9FIRM</name>
<comment type="pathway">
    <text evidence="6">Metabolic intermediate biosynthesis; acetyl-CoA biosynthesis; acetyl-CoA from acetate: step 1/2.</text>
</comment>
<feature type="site" description="Transition state stabilizer" evidence="6">
    <location>
        <position position="239"/>
    </location>
</feature>
<organism evidence="8 9">
    <name type="scientific">Grylomicrobium aquisgranensis</name>
    <dbReference type="NCBI Taxonomy" id="2926318"/>
    <lineage>
        <taxon>Bacteria</taxon>
        <taxon>Bacillati</taxon>
        <taxon>Bacillota</taxon>
        <taxon>Erysipelotrichia</taxon>
        <taxon>Erysipelotrichales</taxon>
        <taxon>Erysipelotrichaceae</taxon>
        <taxon>Grylomicrobium</taxon>
    </lineage>
</organism>
<dbReference type="Proteomes" id="UP001286174">
    <property type="component" value="Unassembled WGS sequence"/>
</dbReference>
<dbReference type="GO" id="GO:0006083">
    <property type="term" value="P:acetate metabolic process"/>
    <property type="evidence" value="ECO:0007669"/>
    <property type="project" value="TreeGrafter"/>
</dbReference>
<comment type="cofactor">
    <cofactor evidence="6">
        <name>Mg(2+)</name>
        <dbReference type="ChEBI" id="CHEBI:18420"/>
    </cofactor>
    <cofactor evidence="6">
        <name>Mn(2+)</name>
        <dbReference type="ChEBI" id="CHEBI:29035"/>
    </cofactor>
    <text evidence="6">Mg(2+). Can also accept Mn(2+).</text>
</comment>
<sequence>MSKIISVNSGSSSLKFQLYEMPQEKVLCSGQAERIGQQLGTFTIKYNGEKKVTNMPIPDHKTAVQKLLSSLTECGIIKSLDEIDAAGHRIVQGGPYFGKSVIVDQDVVDKVQELAELAPLHNPAHLVCYEAFKEALPKIGHVFVFDTAFHQTMGPESYLFPVPYNWYKEYKIRRYGAHGTSHKYVNRRAAELMNKDYHKLNMITCHLGNGASITAIRNGMVINTSMGLTPLGGIMMGTRCGDIDPTVVFYMMKKLNLTPDQMDVILNKESGMLGVSGISSDARDIQNAVNKGDERAILTVNLYANRAINVIGGYFMQLGHCDAMVFTAGLGENDWHTRERILKGLEEGMHLDIDYDLNMQAVGKECCISRPDSAVQVWVIPTDEELMIARDTAALLHL</sequence>
<reference evidence="8 9" key="1">
    <citation type="submission" date="2022-03" db="EMBL/GenBank/DDBJ databases">
        <title>Novel taxa within the pig intestine.</title>
        <authorList>
            <person name="Wylensek D."/>
            <person name="Bishof K."/>
            <person name="Afrizal A."/>
            <person name="Clavel T."/>
        </authorList>
    </citation>
    <scope>NUCLEOTIDE SEQUENCE [LARGE SCALE GENOMIC DNA]</scope>
    <source>
        <strain evidence="8 9">CLA-KB-P133</strain>
    </source>
</reference>
<dbReference type="GO" id="GO:0006085">
    <property type="term" value="P:acetyl-CoA biosynthetic process"/>
    <property type="evidence" value="ECO:0007669"/>
    <property type="project" value="UniProtKB-UniRule"/>
</dbReference>
<dbReference type="HAMAP" id="MF_00020">
    <property type="entry name" value="Acetate_kinase"/>
    <property type="match status" value="1"/>
</dbReference>
<evidence type="ECO:0000256" key="3">
    <source>
        <dbReference type="ARBA" id="ARBA00022741"/>
    </source>
</evidence>
<comment type="subunit">
    <text evidence="6">Homodimer.</text>
</comment>
<dbReference type="PROSITE" id="PS01075">
    <property type="entry name" value="ACETATE_KINASE_1"/>
    <property type="match status" value="1"/>
</dbReference>
<feature type="binding site" evidence="6">
    <location>
        <position position="8"/>
    </location>
    <ligand>
        <name>Mg(2+)</name>
        <dbReference type="ChEBI" id="CHEBI:18420"/>
    </ligand>
</feature>
<dbReference type="PIRSF" id="PIRSF000722">
    <property type="entry name" value="Acetate_prop_kin"/>
    <property type="match status" value="1"/>
</dbReference>
<evidence type="ECO:0000313" key="8">
    <source>
        <dbReference type="EMBL" id="MDX8419903.1"/>
    </source>
</evidence>
<feature type="binding site" evidence="6">
    <location>
        <begin position="281"/>
        <end position="283"/>
    </location>
    <ligand>
        <name>ATP</name>
        <dbReference type="ChEBI" id="CHEBI:30616"/>
    </ligand>
</feature>
<accession>A0AB35U2B1</accession>
<feature type="binding site" evidence="6">
    <location>
        <position position="15"/>
    </location>
    <ligand>
        <name>ATP</name>
        <dbReference type="ChEBI" id="CHEBI:30616"/>
    </ligand>
</feature>
<dbReference type="Gene3D" id="3.30.420.40">
    <property type="match status" value="2"/>
</dbReference>
<keyword evidence="4 6" id="KW-0418">Kinase</keyword>
<gene>
    <name evidence="6" type="primary">ackA</name>
    <name evidence="8" type="ORF">MOZ60_07320</name>
</gene>